<sequence>MSETDDSPLGRSFRILELLAGAPDGLSLSEIAAATGLVAATVHRQLGTLVGVGAVQKLNARVFTLGERMWRIAALMTGDADVATTAAPVLKELVDAFGETAFLARLVNAQVEILATRTPEGRGQSYVQPGNGMPLHAAASGKILLSMQSDEFVSRYLQLPRQAYTPNTRIAEDDIRRDIASARARKIAICDNEFDPGILSYATAVQDPRTGLCYALTVFGLADRFSQIPAETVETVLLAAGDRLARSLRDRRPSPARG</sequence>
<keyword evidence="7" id="KW-1185">Reference proteome</keyword>
<dbReference type="Pfam" id="PF01614">
    <property type="entry name" value="IclR_C"/>
    <property type="match status" value="1"/>
</dbReference>
<evidence type="ECO:0000256" key="2">
    <source>
        <dbReference type="ARBA" id="ARBA00023125"/>
    </source>
</evidence>
<dbReference type="InterPro" id="IPR014757">
    <property type="entry name" value="Tscrpt_reg_IclR_C"/>
</dbReference>
<feature type="domain" description="HTH iclR-type" evidence="4">
    <location>
        <begin position="6"/>
        <end position="67"/>
    </location>
</feature>
<dbReference type="InterPro" id="IPR050707">
    <property type="entry name" value="HTH_MetabolicPath_Reg"/>
</dbReference>
<evidence type="ECO:0000313" key="6">
    <source>
        <dbReference type="EMBL" id="MFC3264793.1"/>
    </source>
</evidence>
<dbReference type="InterPro" id="IPR005471">
    <property type="entry name" value="Tscrpt_reg_IclR_N"/>
</dbReference>
<organism evidence="6 7">
    <name type="scientific">Camelimonas abortus</name>
    <dbReference type="NCBI Taxonomy" id="1017184"/>
    <lineage>
        <taxon>Bacteria</taxon>
        <taxon>Pseudomonadati</taxon>
        <taxon>Pseudomonadota</taxon>
        <taxon>Alphaproteobacteria</taxon>
        <taxon>Hyphomicrobiales</taxon>
        <taxon>Chelatococcaceae</taxon>
        <taxon>Camelimonas</taxon>
    </lineage>
</organism>
<dbReference type="SUPFAM" id="SSF46785">
    <property type="entry name" value="Winged helix' DNA-binding domain"/>
    <property type="match status" value="1"/>
</dbReference>
<proteinExistence type="predicted"/>
<dbReference type="EMBL" id="JBHRUV010000002">
    <property type="protein sequence ID" value="MFC3264793.1"/>
    <property type="molecule type" value="Genomic_DNA"/>
</dbReference>
<keyword evidence="1" id="KW-0805">Transcription regulation</keyword>
<accession>A0ABV7LAF8</accession>
<dbReference type="InterPro" id="IPR029016">
    <property type="entry name" value="GAF-like_dom_sf"/>
</dbReference>
<dbReference type="InterPro" id="IPR036390">
    <property type="entry name" value="WH_DNA-bd_sf"/>
</dbReference>
<dbReference type="PANTHER" id="PTHR30136">
    <property type="entry name" value="HELIX-TURN-HELIX TRANSCRIPTIONAL REGULATOR, ICLR FAMILY"/>
    <property type="match status" value="1"/>
</dbReference>
<dbReference type="PROSITE" id="PS51077">
    <property type="entry name" value="HTH_ICLR"/>
    <property type="match status" value="1"/>
</dbReference>
<dbReference type="Proteomes" id="UP001595536">
    <property type="component" value="Unassembled WGS sequence"/>
</dbReference>
<dbReference type="Gene3D" id="1.10.10.10">
    <property type="entry name" value="Winged helix-like DNA-binding domain superfamily/Winged helix DNA-binding domain"/>
    <property type="match status" value="1"/>
</dbReference>
<evidence type="ECO:0000256" key="3">
    <source>
        <dbReference type="ARBA" id="ARBA00023163"/>
    </source>
</evidence>
<dbReference type="Gene3D" id="3.30.450.40">
    <property type="match status" value="1"/>
</dbReference>
<feature type="domain" description="IclR-ED" evidence="5">
    <location>
        <begin position="68"/>
        <end position="250"/>
    </location>
</feature>
<dbReference type="SUPFAM" id="SSF55781">
    <property type="entry name" value="GAF domain-like"/>
    <property type="match status" value="1"/>
</dbReference>
<name>A0ABV7LAF8_9HYPH</name>
<reference evidence="7" key="1">
    <citation type="journal article" date="2019" name="Int. J. Syst. Evol. Microbiol.">
        <title>The Global Catalogue of Microorganisms (GCM) 10K type strain sequencing project: providing services to taxonomists for standard genome sequencing and annotation.</title>
        <authorList>
            <consortium name="The Broad Institute Genomics Platform"/>
            <consortium name="The Broad Institute Genome Sequencing Center for Infectious Disease"/>
            <person name="Wu L."/>
            <person name="Ma J."/>
        </authorList>
    </citation>
    <scope>NUCLEOTIDE SEQUENCE [LARGE SCALE GENOMIC DNA]</scope>
    <source>
        <strain evidence="7">CCM 7941</strain>
    </source>
</reference>
<evidence type="ECO:0000259" key="5">
    <source>
        <dbReference type="PROSITE" id="PS51078"/>
    </source>
</evidence>
<comment type="caution">
    <text evidence="6">The sequence shown here is derived from an EMBL/GenBank/DDBJ whole genome shotgun (WGS) entry which is preliminary data.</text>
</comment>
<keyword evidence="2" id="KW-0238">DNA-binding</keyword>
<dbReference type="InterPro" id="IPR036388">
    <property type="entry name" value="WH-like_DNA-bd_sf"/>
</dbReference>
<evidence type="ECO:0000259" key="4">
    <source>
        <dbReference type="PROSITE" id="PS51077"/>
    </source>
</evidence>
<protein>
    <submittedName>
        <fullName evidence="6">IclR family transcriptional regulator</fullName>
    </submittedName>
</protein>
<evidence type="ECO:0000256" key="1">
    <source>
        <dbReference type="ARBA" id="ARBA00023015"/>
    </source>
</evidence>
<dbReference type="PROSITE" id="PS51078">
    <property type="entry name" value="ICLR_ED"/>
    <property type="match status" value="1"/>
</dbReference>
<keyword evidence="3" id="KW-0804">Transcription</keyword>
<dbReference type="SMART" id="SM00346">
    <property type="entry name" value="HTH_ICLR"/>
    <property type="match status" value="1"/>
</dbReference>
<dbReference type="RefSeq" id="WP_376828782.1">
    <property type="nucleotide sequence ID" value="NZ_JBHLWR010000004.1"/>
</dbReference>
<dbReference type="Pfam" id="PF09339">
    <property type="entry name" value="HTH_IclR"/>
    <property type="match status" value="1"/>
</dbReference>
<evidence type="ECO:0000313" key="7">
    <source>
        <dbReference type="Proteomes" id="UP001595536"/>
    </source>
</evidence>
<gene>
    <name evidence="6" type="ORF">ACFOEX_00270</name>
</gene>
<dbReference type="PANTHER" id="PTHR30136:SF24">
    <property type="entry name" value="HTH-TYPE TRANSCRIPTIONAL REPRESSOR ALLR"/>
    <property type="match status" value="1"/>
</dbReference>